<comment type="caution">
    <text evidence="4">The sequence shown here is derived from an EMBL/GenBank/DDBJ whole genome shotgun (WGS) entry which is preliminary data.</text>
</comment>
<dbReference type="SUPFAM" id="SSF56327">
    <property type="entry name" value="LDH C-terminal domain-like"/>
    <property type="match status" value="1"/>
</dbReference>
<dbReference type="PANTHER" id="PTHR23382">
    <property type="entry name" value="MALATE DEHYDROGENASE"/>
    <property type="match status" value="1"/>
</dbReference>
<dbReference type="FunFam" id="3.40.50.720:FF:000144">
    <property type="entry name" value="Malate dehydrogenase [NADP]"/>
    <property type="match status" value="1"/>
</dbReference>
<dbReference type="InterPro" id="IPR010945">
    <property type="entry name" value="Malate_DH_type2"/>
</dbReference>
<sequence length="471" mass="52996">MAKFVLAGKANCPYFAKAELLADLLESSLPMFNIHKICMHPNEWKQWLERTCKDNGWQHEHSPIIWRELIDRGGKGILLGGFSDFLEHVQAYYGITSDMTTDLMMTVAAENLKTQEYYMEEKVYYQSLIKPKHIWISNALNPTCYNLIPHLFDSGVFQDAPTICLHLLDLSGIEEELQGIRMEMEDLALPPIHKVTVHTTLDQAFQQAHAIILLDDSWPEDREENEEEIKVRKVSEHYQQYGRLIDERAHKDVVVIVAGNVLVNLKCSLLLDNAPSIDSGHIVAMATQLEYEARAHIAQKLFVKTADVADVIVWGNINGSFHIDLQRAKVFQYKGAIWGPADFSQPVLDLIHDRQWIESGCLSLVRSQRAAVASKSQRATAISATNGILAVLKAWNGHSSAEVLSLGILSTGQYNIPAGVVFSMPVRFQNGRWTVLSDVIIGDELRAKLQIAVDELKQEKELASRTRNGTT</sequence>
<dbReference type="InterPro" id="IPR022383">
    <property type="entry name" value="Lactate/malate_DH_C"/>
</dbReference>
<dbReference type="InterPro" id="IPR015955">
    <property type="entry name" value="Lactate_DH/Glyco_Ohase_4_C"/>
</dbReference>
<dbReference type="Gene3D" id="3.40.50.720">
    <property type="entry name" value="NAD(P)-binding Rossmann-like Domain"/>
    <property type="match status" value="1"/>
</dbReference>
<feature type="domain" description="Lactate/malate dehydrogenase C-terminal" evidence="3">
    <location>
        <begin position="293"/>
        <end position="463"/>
    </location>
</feature>
<proteinExistence type="inferred from homology"/>
<dbReference type="Pfam" id="PF02866">
    <property type="entry name" value="Ldh_1_C"/>
    <property type="match status" value="1"/>
</dbReference>
<dbReference type="GO" id="GO:0016491">
    <property type="term" value="F:oxidoreductase activity"/>
    <property type="evidence" value="ECO:0007669"/>
    <property type="project" value="UniProtKB-KW"/>
</dbReference>
<evidence type="ECO:0000313" key="4">
    <source>
        <dbReference type="EMBL" id="KAL1022346.1"/>
    </source>
</evidence>
<comment type="similarity">
    <text evidence="1">Belongs to the LDH/MDH superfamily. MDH type 2 family.</text>
</comment>
<name>A0ABD0XLT1_UMBPY</name>
<dbReference type="Proteomes" id="UP001557470">
    <property type="component" value="Unassembled WGS sequence"/>
</dbReference>
<evidence type="ECO:0000256" key="2">
    <source>
        <dbReference type="ARBA" id="ARBA00023002"/>
    </source>
</evidence>
<protein>
    <recommendedName>
        <fullName evidence="3">Lactate/malate dehydrogenase C-terminal domain-containing protein</fullName>
    </recommendedName>
</protein>
<keyword evidence="5" id="KW-1185">Reference proteome</keyword>
<accession>A0ABD0XLT1</accession>
<organism evidence="4 5">
    <name type="scientific">Umbra pygmaea</name>
    <name type="common">Eastern mudminnow</name>
    <dbReference type="NCBI Taxonomy" id="75934"/>
    <lineage>
        <taxon>Eukaryota</taxon>
        <taxon>Metazoa</taxon>
        <taxon>Chordata</taxon>
        <taxon>Craniata</taxon>
        <taxon>Vertebrata</taxon>
        <taxon>Euteleostomi</taxon>
        <taxon>Actinopterygii</taxon>
        <taxon>Neopterygii</taxon>
        <taxon>Teleostei</taxon>
        <taxon>Protacanthopterygii</taxon>
        <taxon>Esociformes</taxon>
        <taxon>Umbridae</taxon>
        <taxon>Umbra</taxon>
    </lineage>
</organism>
<evidence type="ECO:0000259" key="3">
    <source>
        <dbReference type="Pfam" id="PF02866"/>
    </source>
</evidence>
<reference evidence="4 5" key="1">
    <citation type="submission" date="2024-06" db="EMBL/GenBank/DDBJ databases">
        <authorList>
            <person name="Pan Q."/>
            <person name="Wen M."/>
            <person name="Jouanno E."/>
            <person name="Zahm M."/>
            <person name="Klopp C."/>
            <person name="Cabau C."/>
            <person name="Louis A."/>
            <person name="Berthelot C."/>
            <person name="Parey E."/>
            <person name="Roest Crollius H."/>
            <person name="Montfort J."/>
            <person name="Robinson-Rechavi M."/>
            <person name="Bouchez O."/>
            <person name="Lampietro C."/>
            <person name="Lopez Roques C."/>
            <person name="Donnadieu C."/>
            <person name="Postlethwait J."/>
            <person name="Bobe J."/>
            <person name="Verreycken H."/>
            <person name="Guiguen Y."/>
        </authorList>
    </citation>
    <scope>NUCLEOTIDE SEQUENCE [LARGE SCALE GENOMIC DNA]</scope>
    <source>
        <strain evidence="4">Up_M1</strain>
        <tissue evidence="4">Testis</tissue>
    </source>
</reference>
<dbReference type="EMBL" id="JAGEUA010000001">
    <property type="protein sequence ID" value="KAL1022346.1"/>
    <property type="molecule type" value="Genomic_DNA"/>
</dbReference>
<dbReference type="Gene3D" id="3.90.110.10">
    <property type="entry name" value="Lactate dehydrogenase/glycoside hydrolase, family 4, C-terminal"/>
    <property type="match status" value="1"/>
</dbReference>
<dbReference type="AlphaFoldDB" id="A0ABD0XLT1"/>
<dbReference type="InterPro" id="IPR036291">
    <property type="entry name" value="NAD(P)-bd_dom_sf"/>
</dbReference>
<evidence type="ECO:0000256" key="1">
    <source>
        <dbReference type="ARBA" id="ARBA00009613"/>
    </source>
</evidence>
<gene>
    <name evidence="4" type="ORF">UPYG_G00025460</name>
</gene>
<keyword evidence="2" id="KW-0560">Oxidoreductase</keyword>
<dbReference type="SUPFAM" id="SSF51735">
    <property type="entry name" value="NAD(P)-binding Rossmann-fold domains"/>
    <property type="match status" value="1"/>
</dbReference>
<evidence type="ECO:0000313" key="5">
    <source>
        <dbReference type="Proteomes" id="UP001557470"/>
    </source>
</evidence>